<dbReference type="SMART" id="SM00458">
    <property type="entry name" value="RICIN"/>
    <property type="match status" value="1"/>
</dbReference>
<dbReference type="EMBL" id="SMKO01000008">
    <property type="protein sequence ID" value="TDD11380.1"/>
    <property type="molecule type" value="Genomic_DNA"/>
</dbReference>
<dbReference type="Gene3D" id="2.80.10.50">
    <property type="match status" value="3"/>
</dbReference>
<dbReference type="AlphaFoldDB" id="A0A4R4WD83"/>
<dbReference type="InterPro" id="IPR012334">
    <property type="entry name" value="Pectin_lyas_fold"/>
</dbReference>
<dbReference type="SMART" id="SM00710">
    <property type="entry name" value="PbH1"/>
    <property type="match status" value="4"/>
</dbReference>
<dbReference type="Proteomes" id="UP000295258">
    <property type="component" value="Unassembled WGS sequence"/>
</dbReference>
<evidence type="ECO:0000313" key="2">
    <source>
        <dbReference type="EMBL" id="TDD11380.1"/>
    </source>
</evidence>
<evidence type="ECO:0000313" key="3">
    <source>
        <dbReference type="Proteomes" id="UP000295258"/>
    </source>
</evidence>
<dbReference type="InterPro" id="IPR011050">
    <property type="entry name" value="Pectin_lyase_fold/virulence"/>
</dbReference>
<dbReference type="InterPro" id="IPR000772">
    <property type="entry name" value="Ricin_B_lectin"/>
</dbReference>
<gene>
    <name evidence="2" type="ORF">E1292_05525</name>
</gene>
<sequence>MSRPLADLIPGKRFPPGWEQTVRSLPQATGRGWRRLLAVLAAILALTGAVVAQPPPAGAASVDTSAWYVLVNRHSGKALDLYDFATDDGAPIVQWARNDGNQQQWQFVSSGDGYYRLKSRHSGKVLDVYEWSTEGGAEIVQWADLNAANQQFRLADSDGGHVRLINRNSGKALEVWEWGTGDGARISQWDDLGGANQQWQLVKMGGGGSGDCGSGSFNAEAVLSGSTWTARNGGTTLYNGGSMIEAMRAAVGSLTSGRTSKQKVIVRGSGSMNANQSLDLPSYTVLEVCGTINVSGSISANNAVVRAQNVTDVEVTHLTVTGNPYFGVFVRNGTNITLGRLDLRLGSSGLGVRIDNHANRNVRTRNVRIDSVYASGGSSHGVETYGVDGITIGTVTARDTGESGLLFNDTINATVGTVDAQGAGTGTGYAAFRMANRNGRIGSGYPTNVRVGTVIARGGGRGVFCVSESGGAVIDRVDISGTGSNSILIENCYNVTIAAQSGTVNGSDIRIAARSEFPVTSDITLQNLTLTNSAINENPCGDNIVIRDIELVNSQINRC</sequence>
<accession>A0A4R4WD83</accession>
<name>A0A4R4WD83_9ACTN</name>
<organism evidence="2 3">
    <name type="scientific">Nonomuraea deserti</name>
    <dbReference type="NCBI Taxonomy" id="1848322"/>
    <lineage>
        <taxon>Bacteria</taxon>
        <taxon>Bacillati</taxon>
        <taxon>Actinomycetota</taxon>
        <taxon>Actinomycetes</taxon>
        <taxon>Streptosporangiales</taxon>
        <taxon>Streptosporangiaceae</taxon>
        <taxon>Nonomuraea</taxon>
    </lineage>
</organism>
<proteinExistence type="predicted"/>
<dbReference type="InterPro" id="IPR006626">
    <property type="entry name" value="PbH1"/>
</dbReference>
<dbReference type="SUPFAM" id="SSF51126">
    <property type="entry name" value="Pectin lyase-like"/>
    <property type="match status" value="1"/>
</dbReference>
<protein>
    <recommendedName>
        <fullName evidence="1">Ricin B lectin domain-containing protein</fullName>
    </recommendedName>
</protein>
<comment type="caution">
    <text evidence="2">The sequence shown here is derived from an EMBL/GenBank/DDBJ whole genome shotgun (WGS) entry which is preliminary data.</text>
</comment>
<dbReference type="SUPFAM" id="SSF50370">
    <property type="entry name" value="Ricin B-like lectins"/>
    <property type="match status" value="1"/>
</dbReference>
<reference evidence="2 3" key="1">
    <citation type="submission" date="2019-03" db="EMBL/GenBank/DDBJ databases">
        <title>Draft genome sequences of novel Actinobacteria.</title>
        <authorList>
            <person name="Sahin N."/>
            <person name="Ay H."/>
            <person name="Saygin H."/>
        </authorList>
    </citation>
    <scope>NUCLEOTIDE SEQUENCE [LARGE SCALE GENOMIC DNA]</scope>
    <source>
        <strain evidence="2 3">KC310</strain>
    </source>
</reference>
<dbReference type="PROSITE" id="PS50231">
    <property type="entry name" value="RICIN_B_LECTIN"/>
    <property type="match status" value="1"/>
</dbReference>
<dbReference type="InterPro" id="IPR035992">
    <property type="entry name" value="Ricin_B-like_lectins"/>
</dbReference>
<dbReference type="Gene3D" id="2.160.20.10">
    <property type="entry name" value="Single-stranded right-handed beta-helix, Pectin lyase-like"/>
    <property type="match status" value="1"/>
</dbReference>
<feature type="domain" description="Ricin B lectin" evidence="1">
    <location>
        <begin position="66"/>
        <end position="202"/>
    </location>
</feature>
<keyword evidence="3" id="KW-1185">Reference proteome</keyword>
<dbReference type="Pfam" id="PF14200">
    <property type="entry name" value="RicinB_lectin_2"/>
    <property type="match status" value="1"/>
</dbReference>
<evidence type="ECO:0000259" key="1">
    <source>
        <dbReference type="SMART" id="SM00458"/>
    </source>
</evidence>